<keyword evidence="4" id="KW-1185">Reference proteome</keyword>
<reference evidence="3" key="1">
    <citation type="submission" date="2023-01" db="EMBL/GenBank/DDBJ databases">
        <title>The chitinases involved in constricting ring structure development in the nematode-trapping fungus Drechslerella dactyloides.</title>
        <authorList>
            <person name="Wang R."/>
            <person name="Zhang L."/>
            <person name="Tang P."/>
            <person name="Li S."/>
            <person name="Liang L."/>
        </authorList>
    </citation>
    <scope>NUCLEOTIDE SEQUENCE</scope>
    <source>
        <strain evidence="3">YMF1.00031</strain>
    </source>
</reference>
<sequence length="252" mass="28365">MSVAFKFNEWPTAPQGRPESFVSDISEDSHPQGSTSRDYVPSISSGKSSNNQRRASSPVEKEEGSLSKRGERSGGTNQDLVSPSQESENGDSSLSDVAEAYKNHAIIAGGPSGSGRRTPRAYERGEVMSEVVEGLQDEIERLRNLLEQEVERREEMKSEFARWKDTIAHNTRAYIKNSQVNLHKNHMRIYPLLNDDGHYPDMVVFPNTVGALMKMNEAHLTRLVVFYRLQSDPAMDYYAKYCALRDHLGIEP</sequence>
<feature type="region of interest" description="Disordered" evidence="2">
    <location>
        <begin position="1"/>
        <end position="94"/>
    </location>
</feature>
<dbReference type="EMBL" id="JAQGDS010000008">
    <property type="protein sequence ID" value="KAJ6258508.1"/>
    <property type="molecule type" value="Genomic_DNA"/>
</dbReference>
<dbReference type="InterPro" id="IPR012917">
    <property type="entry name" value="DUF3294"/>
</dbReference>
<organism evidence="3 4">
    <name type="scientific">Drechslerella dactyloides</name>
    <name type="common">Nematode-trapping fungus</name>
    <name type="synonym">Arthrobotrys dactyloides</name>
    <dbReference type="NCBI Taxonomy" id="74499"/>
    <lineage>
        <taxon>Eukaryota</taxon>
        <taxon>Fungi</taxon>
        <taxon>Dikarya</taxon>
        <taxon>Ascomycota</taxon>
        <taxon>Pezizomycotina</taxon>
        <taxon>Orbiliomycetes</taxon>
        <taxon>Orbiliales</taxon>
        <taxon>Orbiliaceae</taxon>
        <taxon>Drechslerella</taxon>
    </lineage>
</organism>
<feature type="compositionally biased region" description="Polar residues" evidence="2">
    <location>
        <begin position="74"/>
        <end position="94"/>
    </location>
</feature>
<feature type="compositionally biased region" description="Basic and acidic residues" evidence="2">
    <location>
        <begin position="59"/>
        <end position="72"/>
    </location>
</feature>
<feature type="coiled-coil region" evidence="1">
    <location>
        <begin position="132"/>
        <end position="166"/>
    </location>
</feature>
<proteinExistence type="predicted"/>
<comment type="caution">
    <text evidence="3">The sequence shown here is derived from an EMBL/GenBank/DDBJ whole genome shotgun (WGS) entry which is preliminary data.</text>
</comment>
<protein>
    <submittedName>
        <fullName evidence="3">Uncharacterized protein</fullName>
    </submittedName>
</protein>
<accession>A0AAD6ITZ8</accession>
<dbReference type="Pfam" id="PF07957">
    <property type="entry name" value="DUF3294"/>
    <property type="match status" value="1"/>
</dbReference>
<dbReference type="AlphaFoldDB" id="A0AAD6ITZ8"/>
<evidence type="ECO:0000256" key="1">
    <source>
        <dbReference type="SAM" id="Coils"/>
    </source>
</evidence>
<feature type="compositionally biased region" description="Polar residues" evidence="2">
    <location>
        <begin position="31"/>
        <end position="55"/>
    </location>
</feature>
<gene>
    <name evidence="3" type="ORF">Dda_6551</name>
</gene>
<name>A0AAD6ITZ8_DREDA</name>
<evidence type="ECO:0000313" key="4">
    <source>
        <dbReference type="Proteomes" id="UP001221413"/>
    </source>
</evidence>
<dbReference type="Proteomes" id="UP001221413">
    <property type="component" value="Unassembled WGS sequence"/>
</dbReference>
<evidence type="ECO:0000256" key="2">
    <source>
        <dbReference type="SAM" id="MobiDB-lite"/>
    </source>
</evidence>
<keyword evidence="1" id="KW-0175">Coiled coil</keyword>
<evidence type="ECO:0000313" key="3">
    <source>
        <dbReference type="EMBL" id="KAJ6258508.1"/>
    </source>
</evidence>